<dbReference type="NCBIfam" id="TIGR03519">
    <property type="entry name" value="T9SS_PorP_fam"/>
    <property type="match status" value="1"/>
</dbReference>
<accession>A0A4R0MPI3</accession>
<comment type="caution">
    <text evidence="1">The sequence shown here is derived from an EMBL/GenBank/DDBJ whole genome shotgun (WGS) entry which is preliminary data.</text>
</comment>
<sequence>MRKVVLFFICLYSSFFGYSQQQAMYTQYMFNGLAINPAYSSMDEQLSITALSRLQWVGFKGAPRTQTLSVHTPIKTSNTFVGALLINDQIGEVLKETGGYLSVSQRVAVGQESFLSVGITGGASSFRSTYSENYPYSPESVNDPVFVDANSIRGNFGFGVMLFSKNYYLGFSSPYFYQRDFSSYNKESPHAKNKPYYLFQAGVLLPLGDDFKVKPNFLIKYVNGSPIQFDLNANLLIKETIWVGASYRSADSFDAIASVYITPQIQLGYSYDFSNTELAKRQSGSHEIMLKFSFSIKGRDPNDTCYF</sequence>
<organism evidence="1 2">
    <name type="scientific">Pedobacter hiemivivus</name>
    <dbReference type="NCBI Taxonomy" id="2530454"/>
    <lineage>
        <taxon>Bacteria</taxon>
        <taxon>Pseudomonadati</taxon>
        <taxon>Bacteroidota</taxon>
        <taxon>Sphingobacteriia</taxon>
        <taxon>Sphingobacteriales</taxon>
        <taxon>Sphingobacteriaceae</taxon>
        <taxon>Pedobacter</taxon>
    </lineage>
</organism>
<dbReference type="AlphaFoldDB" id="A0A4R0MPI3"/>
<dbReference type="Proteomes" id="UP000291117">
    <property type="component" value="Unassembled WGS sequence"/>
</dbReference>
<evidence type="ECO:0000313" key="1">
    <source>
        <dbReference type="EMBL" id="TCC88427.1"/>
    </source>
</evidence>
<evidence type="ECO:0000313" key="2">
    <source>
        <dbReference type="Proteomes" id="UP000291117"/>
    </source>
</evidence>
<reference evidence="1 2" key="1">
    <citation type="submission" date="2019-02" db="EMBL/GenBank/DDBJ databases">
        <title>Pedobacter sp. RP-3-8 sp. nov., isolated from Arctic soil.</title>
        <authorList>
            <person name="Dahal R.H."/>
        </authorList>
    </citation>
    <scope>NUCLEOTIDE SEQUENCE [LARGE SCALE GENOMIC DNA]</scope>
    <source>
        <strain evidence="1 2">RP-3-8</strain>
    </source>
</reference>
<dbReference type="InterPro" id="IPR019861">
    <property type="entry name" value="PorP/SprF_Bacteroidetes"/>
</dbReference>
<name>A0A4R0MPI3_9SPHI</name>
<keyword evidence="2" id="KW-1185">Reference proteome</keyword>
<dbReference type="Pfam" id="PF11751">
    <property type="entry name" value="PorP_SprF"/>
    <property type="match status" value="1"/>
</dbReference>
<dbReference type="RefSeq" id="WP_131611209.1">
    <property type="nucleotide sequence ID" value="NZ_SJSM01000020.1"/>
</dbReference>
<dbReference type="OrthoDB" id="1493187at2"/>
<protein>
    <submittedName>
        <fullName evidence="1">Type IX secretion system membrane protein PorP/SprF</fullName>
    </submittedName>
</protein>
<gene>
    <name evidence="1" type="ORF">EZ444_21480</name>
</gene>
<proteinExistence type="predicted"/>
<dbReference type="EMBL" id="SJSM01000020">
    <property type="protein sequence ID" value="TCC88427.1"/>
    <property type="molecule type" value="Genomic_DNA"/>
</dbReference>